<evidence type="ECO:0000313" key="2">
    <source>
        <dbReference type="Proteomes" id="UP001314681"/>
    </source>
</evidence>
<sequence length="50" mass="5424">MKTLAGVVGGNSDNLLLQAADCSRHIAGRILDQFGIEDTGYLRWEGMKTT</sequence>
<gene>
    <name evidence="1" type="ORF">KTH90_17100</name>
</gene>
<protein>
    <submittedName>
        <fullName evidence="1">Uncharacterized protein</fullName>
    </submittedName>
</protein>
<organism evidence="1 2">
    <name type="scientific">Diplocloster modestus</name>
    <dbReference type="NCBI Taxonomy" id="2850322"/>
    <lineage>
        <taxon>Bacteria</taxon>
        <taxon>Bacillati</taxon>
        <taxon>Bacillota</taxon>
        <taxon>Clostridia</taxon>
        <taxon>Lachnospirales</taxon>
        <taxon>Lachnospiraceae</taxon>
        <taxon>Diplocloster</taxon>
    </lineage>
</organism>
<dbReference type="EMBL" id="JAHQCX010000013">
    <property type="protein sequence ID" value="MBU9727730.1"/>
    <property type="molecule type" value="Genomic_DNA"/>
</dbReference>
<dbReference type="RefSeq" id="WP_330656071.1">
    <property type="nucleotide sequence ID" value="NZ_JAHQCX010000013.1"/>
</dbReference>
<keyword evidence="2" id="KW-1185">Reference proteome</keyword>
<comment type="caution">
    <text evidence="1">The sequence shown here is derived from an EMBL/GenBank/DDBJ whole genome shotgun (WGS) entry which is preliminary data.</text>
</comment>
<evidence type="ECO:0000313" key="1">
    <source>
        <dbReference type="EMBL" id="MBU9727730.1"/>
    </source>
</evidence>
<accession>A0ABS6KB33</accession>
<name>A0ABS6KB33_9FIRM</name>
<proteinExistence type="predicted"/>
<reference evidence="1 2" key="1">
    <citation type="submission" date="2021-06" db="EMBL/GenBank/DDBJ databases">
        <title>Description of novel taxa of the family Lachnospiraceae.</title>
        <authorList>
            <person name="Chaplin A.V."/>
            <person name="Sokolova S.R."/>
            <person name="Pikina A.P."/>
            <person name="Korzhanova M."/>
            <person name="Belova V."/>
            <person name="Korostin D."/>
            <person name="Efimov B.A."/>
        </authorList>
    </citation>
    <scope>NUCLEOTIDE SEQUENCE [LARGE SCALE GENOMIC DNA]</scope>
    <source>
        <strain evidence="1 2">ASD4241</strain>
    </source>
</reference>
<dbReference type="Proteomes" id="UP001314681">
    <property type="component" value="Unassembled WGS sequence"/>
</dbReference>